<keyword evidence="2" id="KW-1185">Reference proteome</keyword>
<comment type="caution">
    <text evidence="1">The sequence shown here is derived from an EMBL/GenBank/DDBJ whole genome shotgun (WGS) entry which is preliminary data.</text>
</comment>
<dbReference type="OrthoDB" id="1347345at2759"/>
<gene>
    <name evidence="1" type="ORF">Pyn_33112</name>
</gene>
<sequence length="78" mass="8771">MPSLDALRLRFLLSKHLALSNRHAQGRRKSLEDRTLCVLDLRIPFPGKAGVKEVTVGIVAVFDGHNGAEAVRWLRSFY</sequence>
<name>A0A314UT20_PRUYE</name>
<organism evidence="1 2">
    <name type="scientific">Prunus yedoensis var. nudiflora</name>
    <dbReference type="NCBI Taxonomy" id="2094558"/>
    <lineage>
        <taxon>Eukaryota</taxon>
        <taxon>Viridiplantae</taxon>
        <taxon>Streptophyta</taxon>
        <taxon>Embryophyta</taxon>
        <taxon>Tracheophyta</taxon>
        <taxon>Spermatophyta</taxon>
        <taxon>Magnoliopsida</taxon>
        <taxon>eudicotyledons</taxon>
        <taxon>Gunneridae</taxon>
        <taxon>Pentapetalae</taxon>
        <taxon>rosids</taxon>
        <taxon>fabids</taxon>
        <taxon>Rosales</taxon>
        <taxon>Rosaceae</taxon>
        <taxon>Amygdaloideae</taxon>
        <taxon>Amygdaleae</taxon>
        <taxon>Prunus</taxon>
    </lineage>
</organism>
<evidence type="ECO:0000313" key="2">
    <source>
        <dbReference type="Proteomes" id="UP000250321"/>
    </source>
</evidence>
<dbReference type="InterPro" id="IPR036457">
    <property type="entry name" value="PPM-type-like_dom_sf"/>
</dbReference>
<evidence type="ECO:0000313" key="1">
    <source>
        <dbReference type="EMBL" id="PQM40038.1"/>
    </source>
</evidence>
<dbReference type="SUPFAM" id="SSF81606">
    <property type="entry name" value="PP2C-like"/>
    <property type="match status" value="1"/>
</dbReference>
<dbReference type="EMBL" id="PJQY01003112">
    <property type="protein sequence ID" value="PQM40038.1"/>
    <property type="molecule type" value="Genomic_DNA"/>
</dbReference>
<accession>A0A314UT20</accession>
<dbReference type="AlphaFoldDB" id="A0A314UT20"/>
<dbReference type="Gene3D" id="3.60.40.10">
    <property type="entry name" value="PPM-type phosphatase domain"/>
    <property type="match status" value="1"/>
</dbReference>
<dbReference type="STRING" id="2094558.A0A314UT20"/>
<dbReference type="Proteomes" id="UP000250321">
    <property type="component" value="Unassembled WGS sequence"/>
</dbReference>
<proteinExistence type="predicted"/>
<evidence type="ECO:0008006" key="3">
    <source>
        <dbReference type="Google" id="ProtNLM"/>
    </source>
</evidence>
<reference evidence="1 2" key="1">
    <citation type="submission" date="2018-02" db="EMBL/GenBank/DDBJ databases">
        <title>Draft genome of wild Prunus yedoensis var. nudiflora.</title>
        <authorList>
            <person name="Baek S."/>
            <person name="Kim J.-H."/>
            <person name="Choi K."/>
            <person name="Kim G.-B."/>
            <person name="Cho A."/>
            <person name="Jang H."/>
            <person name="Shin C.-H."/>
            <person name="Yu H.-J."/>
            <person name="Mun J.-H."/>
        </authorList>
    </citation>
    <scope>NUCLEOTIDE SEQUENCE [LARGE SCALE GENOMIC DNA]</scope>
    <source>
        <strain evidence="2">cv. Jeju island</strain>
        <tissue evidence="1">Leaf</tissue>
    </source>
</reference>
<protein>
    <recommendedName>
        <fullName evidence="3">PPM-type phosphatase domain-containing protein</fullName>
    </recommendedName>
</protein>